<evidence type="ECO:0000313" key="8">
    <source>
        <dbReference type="EMBL" id="KAL1512651.1"/>
    </source>
</evidence>
<comment type="similarity">
    <text evidence="1 5">Belongs to the methyltransferase superfamily. METTL16/RlmF family.</text>
</comment>
<feature type="binding site" evidence="6">
    <location>
        <position position="130"/>
    </location>
    <ligand>
        <name>S-adenosyl-L-methionine</name>
        <dbReference type="ChEBI" id="CHEBI:59789"/>
    </ligand>
</feature>
<keyword evidence="3 5" id="KW-0808">Transferase</keyword>
<evidence type="ECO:0000256" key="3">
    <source>
        <dbReference type="ARBA" id="ARBA00022679"/>
    </source>
</evidence>
<evidence type="ECO:0000256" key="5">
    <source>
        <dbReference type="PIRNR" id="PIRNR037350"/>
    </source>
</evidence>
<keyword evidence="4 6" id="KW-0949">S-adenosyl-L-methionine</keyword>
<feature type="binding site" evidence="6">
    <location>
        <position position="81"/>
    </location>
    <ligand>
        <name>S-adenosyl-L-methionine</name>
        <dbReference type="ChEBI" id="CHEBI:59789"/>
    </ligand>
</feature>
<dbReference type="AlphaFoldDB" id="A0ABD1F4X8"/>
<dbReference type="EMBL" id="JBDJPC010000002">
    <property type="protein sequence ID" value="KAL1512651.1"/>
    <property type="molecule type" value="Genomic_DNA"/>
</dbReference>
<dbReference type="CDD" id="cd02440">
    <property type="entry name" value="AdoMet_MTases"/>
    <property type="match status" value="1"/>
</dbReference>
<evidence type="ECO:0000256" key="1">
    <source>
        <dbReference type="ARBA" id="ARBA00005878"/>
    </source>
</evidence>
<dbReference type="InterPro" id="IPR017182">
    <property type="entry name" value="METTL16/PsiM"/>
</dbReference>
<sequence>MSMNKFMHPRNIYKTPPDFKQLAFKYQEFKNYVKLDLSGKPVFDFKNPEALRVLARTLLKEDFSLDVEIPKNKLVPTIPLRLNYILWIEDLLNYFQCNEGIKGIDIGTGASCIYPLLAVKKNNWRMLATETDDESIKFAQINIENNGLNTLISIVKPSGDHLLPDIDEDYDFCMCNPPFFASTQELHPSFKSRKLDRPRPKNAFVATVTEVVAKGGEVEFIEKLIEESLVLKTKIKLYTTMVGQKSDLPALKKKLREAKVFSFKETEFCQGNTTRWGLAWTYLEYDLRKVCDEAKLANKSPKKYSALLFNLPDQENNPENVSKVTDTILNMFKELKMTFENVTRNKKHPRYFVTAYSNTWANQRRKRREKLRVDDEPATEGFPNNNNDLQQKHEMGKRGLDDLLCESTKKKLRLSTESESSDCSTVFYKFMFAINCLEDKIVLELNNVDAESNRDYLHQILQYIKNNFVKSINALNS</sequence>
<accession>A0ABD1F4X8</accession>
<protein>
    <recommendedName>
        <fullName evidence="5">U6 small nuclear RNA (adenine-(43)-N(6))-methyltransferase</fullName>
        <ecNumber evidence="5">2.1.1.-</ecNumber>
    </recommendedName>
</protein>
<dbReference type="GO" id="GO:0008168">
    <property type="term" value="F:methyltransferase activity"/>
    <property type="evidence" value="ECO:0007669"/>
    <property type="project" value="UniProtKB-UniRule"/>
</dbReference>
<dbReference type="PANTHER" id="PTHR13393:SF0">
    <property type="entry name" value="RNA N6-ADENOSINE-METHYLTRANSFERASE METTL16"/>
    <property type="match status" value="1"/>
</dbReference>
<name>A0ABD1F4X8_HYPHA</name>
<proteinExistence type="inferred from homology"/>
<organism evidence="8 9">
    <name type="scientific">Hypothenemus hampei</name>
    <name type="common">Coffee berry borer</name>
    <dbReference type="NCBI Taxonomy" id="57062"/>
    <lineage>
        <taxon>Eukaryota</taxon>
        <taxon>Metazoa</taxon>
        <taxon>Ecdysozoa</taxon>
        <taxon>Arthropoda</taxon>
        <taxon>Hexapoda</taxon>
        <taxon>Insecta</taxon>
        <taxon>Pterygota</taxon>
        <taxon>Neoptera</taxon>
        <taxon>Endopterygota</taxon>
        <taxon>Coleoptera</taxon>
        <taxon>Polyphaga</taxon>
        <taxon>Cucujiformia</taxon>
        <taxon>Curculionidae</taxon>
        <taxon>Scolytinae</taxon>
        <taxon>Hypothenemus</taxon>
    </lineage>
</organism>
<evidence type="ECO:0000256" key="7">
    <source>
        <dbReference type="SAM" id="MobiDB-lite"/>
    </source>
</evidence>
<evidence type="ECO:0000256" key="4">
    <source>
        <dbReference type="ARBA" id="ARBA00022691"/>
    </source>
</evidence>
<evidence type="ECO:0000256" key="6">
    <source>
        <dbReference type="PIRSR" id="PIRSR037350-1"/>
    </source>
</evidence>
<keyword evidence="2 5" id="KW-0489">Methyltransferase</keyword>
<keyword evidence="9" id="KW-1185">Reference proteome</keyword>
<dbReference type="PIRSF" id="PIRSF037350">
    <property type="entry name" value="Mtase_ZK1128_prd"/>
    <property type="match status" value="1"/>
</dbReference>
<comment type="caution">
    <text evidence="8">The sequence shown here is derived from an EMBL/GenBank/DDBJ whole genome shotgun (WGS) entry which is preliminary data.</text>
</comment>
<dbReference type="InterPro" id="IPR010286">
    <property type="entry name" value="METTL16/RlmF"/>
</dbReference>
<feature type="region of interest" description="Disordered" evidence="7">
    <location>
        <begin position="366"/>
        <end position="391"/>
    </location>
</feature>
<dbReference type="EC" id="2.1.1.-" evidence="5"/>
<evidence type="ECO:0000313" key="9">
    <source>
        <dbReference type="Proteomes" id="UP001566132"/>
    </source>
</evidence>
<dbReference type="PANTHER" id="PTHR13393">
    <property type="entry name" value="SAM-DEPENDENT METHYLTRANSFERASE"/>
    <property type="match status" value="1"/>
</dbReference>
<dbReference type="SUPFAM" id="SSF53335">
    <property type="entry name" value="S-adenosyl-L-methionine-dependent methyltransferases"/>
    <property type="match status" value="1"/>
</dbReference>
<dbReference type="Proteomes" id="UP001566132">
    <property type="component" value="Unassembled WGS sequence"/>
</dbReference>
<dbReference type="GO" id="GO:0032259">
    <property type="term" value="P:methylation"/>
    <property type="evidence" value="ECO:0007669"/>
    <property type="project" value="UniProtKB-KW"/>
</dbReference>
<dbReference type="Gene3D" id="3.40.50.150">
    <property type="entry name" value="Vaccinia Virus protein VP39"/>
    <property type="match status" value="1"/>
</dbReference>
<gene>
    <name evidence="8" type="ORF">ABEB36_002210</name>
</gene>
<feature type="binding site" evidence="6">
    <location>
        <position position="107"/>
    </location>
    <ligand>
        <name>S-adenosyl-L-methionine</name>
        <dbReference type="ChEBI" id="CHEBI:59789"/>
    </ligand>
</feature>
<reference evidence="8 9" key="1">
    <citation type="submission" date="2024-05" db="EMBL/GenBank/DDBJ databases">
        <title>Genetic variation in Jamaican populations of the coffee berry borer (Hypothenemus hampei).</title>
        <authorList>
            <person name="Errbii M."/>
            <person name="Myrie A."/>
        </authorList>
    </citation>
    <scope>NUCLEOTIDE SEQUENCE [LARGE SCALE GENOMIC DNA]</scope>
    <source>
        <strain evidence="8">JA-Hopewell-2020-01-JO</strain>
        <tissue evidence="8">Whole body</tissue>
    </source>
</reference>
<feature type="binding site" evidence="6">
    <location>
        <position position="176"/>
    </location>
    <ligand>
        <name>S-adenosyl-L-methionine</name>
        <dbReference type="ChEBI" id="CHEBI:59789"/>
    </ligand>
</feature>
<evidence type="ECO:0000256" key="2">
    <source>
        <dbReference type="ARBA" id="ARBA00022603"/>
    </source>
</evidence>
<dbReference type="InterPro" id="IPR029063">
    <property type="entry name" value="SAM-dependent_MTases_sf"/>
</dbReference>
<dbReference type="Pfam" id="PF05971">
    <property type="entry name" value="Methyltransf_10"/>
    <property type="match status" value="1"/>
</dbReference>